<accession>A0A372DP14</accession>
<evidence type="ECO:0000313" key="4">
    <source>
        <dbReference type="Proteomes" id="UP000262917"/>
    </source>
</evidence>
<sequence length="301" mass="31796">MSRWGCGVWCRLARGGCPMSRQTAFKDLLVPVVLGEVSAEAFDVACTLAADSGGHVTGLVSVSVVTPMVDAMNYFPAAVYESLGTAAREASQRLRTGVDACLAKYAVSSECRVAESIWLTAPEVAVLHAHYADLAVFGRTANAAAEAERSVFSSLLLGSGRPVLVVPQHAHWAAPLRKAVVAWRPSPESSRALHDALPLLRAADSVDVVIVDPKVGETAHGELPGVDIAEHLSHHGLAVSVVSLPREGLSTGEAILRYAQQAGAQLIVSGGYGHSRVRQQIFGGVTRELFEHASVPVLFSH</sequence>
<evidence type="ECO:0000313" key="3">
    <source>
        <dbReference type="EMBL" id="RFP61062.1"/>
    </source>
</evidence>
<protein>
    <submittedName>
        <fullName evidence="3">Universal stress protein</fullName>
    </submittedName>
</protein>
<dbReference type="PANTHER" id="PTHR46268:SF15">
    <property type="entry name" value="UNIVERSAL STRESS PROTEIN HP_0031"/>
    <property type="match status" value="1"/>
</dbReference>
<dbReference type="Proteomes" id="UP000262917">
    <property type="component" value="Unassembled WGS sequence"/>
</dbReference>
<gene>
    <name evidence="3" type="ORF">D0Y53_04795</name>
</gene>
<reference evidence="3 4" key="1">
    <citation type="submission" date="2018-08" db="EMBL/GenBank/DDBJ databases">
        <title>Lysobacter weifangensis sp. nov., a new member of the family 'Xanthomonadaceae', isolated from soil in a farmland.</title>
        <authorList>
            <person name="Zhao H."/>
        </authorList>
    </citation>
    <scope>NUCLEOTIDE SEQUENCE [LARGE SCALE GENOMIC DNA]</scope>
    <source>
        <strain evidence="3 4">WF-2</strain>
    </source>
</reference>
<dbReference type="SUPFAM" id="SSF52402">
    <property type="entry name" value="Adenine nucleotide alpha hydrolases-like"/>
    <property type="match status" value="2"/>
</dbReference>
<dbReference type="InterPro" id="IPR006016">
    <property type="entry name" value="UspA"/>
</dbReference>
<dbReference type="EMBL" id="QVPD01000004">
    <property type="protein sequence ID" value="RFP61062.1"/>
    <property type="molecule type" value="Genomic_DNA"/>
</dbReference>
<dbReference type="CDD" id="cd00293">
    <property type="entry name" value="USP-like"/>
    <property type="match status" value="1"/>
</dbReference>
<keyword evidence="4" id="KW-1185">Reference proteome</keyword>
<proteinExistence type="inferred from homology"/>
<dbReference type="Gene3D" id="3.40.50.12370">
    <property type="match status" value="1"/>
</dbReference>
<comment type="similarity">
    <text evidence="1">Belongs to the universal stress protein A family.</text>
</comment>
<dbReference type="InterPro" id="IPR006015">
    <property type="entry name" value="Universal_stress_UspA"/>
</dbReference>
<organism evidence="3 4">
    <name type="scientific">Cognatiluteimonas weifangensis</name>
    <dbReference type="NCBI Taxonomy" id="2303539"/>
    <lineage>
        <taxon>Bacteria</taxon>
        <taxon>Pseudomonadati</taxon>
        <taxon>Pseudomonadota</taxon>
        <taxon>Gammaproteobacteria</taxon>
        <taxon>Lysobacterales</taxon>
        <taxon>Lysobacteraceae</taxon>
        <taxon>Cognatiluteimonas</taxon>
    </lineage>
</organism>
<dbReference type="AlphaFoldDB" id="A0A372DP14"/>
<evidence type="ECO:0000256" key="1">
    <source>
        <dbReference type="ARBA" id="ARBA00008791"/>
    </source>
</evidence>
<name>A0A372DP14_9GAMM</name>
<feature type="domain" description="UspA" evidence="2">
    <location>
        <begin position="177"/>
        <end position="298"/>
    </location>
</feature>
<dbReference type="PANTHER" id="PTHR46268">
    <property type="entry name" value="STRESS RESPONSE PROTEIN NHAX"/>
    <property type="match status" value="1"/>
</dbReference>
<dbReference type="PRINTS" id="PR01438">
    <property type="entry name" value="UNVRSLSTRESS"/>
</dbReference>
<evidence type="ECO:0000259" key="2">
    <source>
        <dbReference type="Pfam" id="PF00582"/>
    </source>
</evidence>
<comment type="caution">
    <text evidence="3">The sequence shown here is derived from an EMBL/GenBank/DDBJ whole genome shotgun (WGS) entry which is preliminary data.</text>
</comment>
<dbReference type="Pfam" id="PF00582">
    <property type="entry name" value="Usp"/>
    <property type="match status" value="1"/>
</dbReference>